<proteinExistence type="predicted"/>
<organism evidence="2 3">
    <name type="scientific">Aegilops tauschii subsp. strangulata</name>
    <name type="common">Goatgrass</name>
    <dbReference type="NCBI Taxonomy" id="200361"/>
    <lineage>
        <taxon>Eukaryota</taxon>
        <taxon>Viridiplantae</taxon>
        <taxon>Streptophyta</taxon>
        <taxon>Embryophyta</taxon>
        <taxon>Tracheophyta</taxon>
        <taxon>Spermatophyta</taxon>
        <taxon>Magnoliopsida</taxon>
        <taxon>Liliopsida</taxon>
        <taxon>Poales</taxon>
        <taxon>Poaceae</taxon>
        <taxon>BOP clade</taxon>
        <taxon>Pooideae</taxon>
        <taxon>Triticodae</taxon>
        <taxon>Triticeae</taxon>
        <taxon>Triticinae</taxon>
        <taxon>Aegilops</taxon>
    </lineage>
</organism>
<reference evidence="3" key="2">
    <citation type="journal article" date="2017" name="Nat. Plants">
        <title>The Aegilops tauschii genome reveals multiple impacts of transposons.</title>
        <authorList>
            <person name="Zhao G."/>
            <person name="Zou C."/>
            <person name="Li K."/>
            <person name="Wang K."/>
            <person name="Li T."/>
            <person name="Gao L."/>
            <person name="Zhang X."/>
            <person name="Wang H."/>
            <person name="Yang Z."/>
            <person name="Liu X."/>
            <person name="Jiang W."/>
            <person name="Mao L."/>
            <person name="Kong X."/>
            <person name="Jiao Y."/>
            <person name="Jia J."/>
        </authorList>
    </citation>
    <scope>NUCLEOTIDE SEQUENCE [LARGE SCALE GENOMIC DNA]</scope>
    <source>
        <strain evidence="3">cv. AL8/78</strain>
    </source>
</reference>
<evidence type="ECO:0000313" key="3">
    <source>
        <dbReference type="Proteomes" id="UP000015105"/>
    </source>
</evidence>
<dbReference type="STRING" id="200361.A0A452XY77"/>
<dbReference type="InterPro" id="IPR026960">
    <property type="entry name" value="RVT-Znf"/>
</dbReference>
<evidence type="ECO:0000313" key="2">
    <source>
        <dbReference type="EnsemblPlants" id="AET1Gv20211400.1"/>
    </source>
</evidence>
<dbReference type="Proteomes" id="UP000015105">
    <property type="component" value="Chromosome 1D"/>
</dbReference>
<dbReference type="AlphaFoldDB" id="A0A452XY77"/>
<dbReference type="PANTHER" id="PTHR33116">
    <property type="entry name" value="REVERSE TRANSCRIPTASE ZINC-BINDING DOMAIN-CONTAINING PROTEIN-RELATED-RELATED"/>
    <property type="match status" value="1"/>
</dbReference>
<keyword evidence="3" id="KW-1185">Reference proteome</keyword>
<sequence>MSMPKYMGGLGFRDFELFNLALLARQAWRILENPESLSARILKSAYFSNTDFLSAALGNHPSQIWRAVIEGRDTLKQGLIRRIGNGETTNIWGTNWIPRKENMRPIVSLLAQPPQYVSELIDSANARWNVPLLEQVFLPYDTAAIQRIPICTRNFKDFWSWGFEKNGIFSVRSAYRMIVATKTRREDWLDQRAGTSNTAAVEKSWEFLWGVTVPAKIKVFLWRLAQQSIPTEDVRKHRKMSTNDLCSVCGMQDSWRHSLIECNMARCVWALVDHELLEHMIATTEPSARSWLFSMFEV</sequence>
<reference evidence="3" key="1">
    <citation type="journal article" date="2014" name="Science">
        <title>Ancient hybridizations among the ancestral genomes of bread wheat.</title>
        <authorList>
            <consortium name="International Wheat Genome Sequencing Consortium,"/>
            <person name="Marcussen T."/>
            <person name="Sandve S.R."/>
            <person name="Heier L."/>
            <person name="Spannagl M."/>
            <person name="Pfeifer M."/>
            <person name="Jakobsen K.S."/>
            <person name="Wulff B.B."/>
            <person name="Steuernagel B."/>
            <person name="Mayer K.F."/>
            <person name="Olsen O.A."/>
        </authorList>
    </citation>
    <scope>NUCLEOTIDE SEQUENCE [LARGE SCALE GENOMIC DNA]</scope>
    <source>
        <strain evidence="3">cv. AL8/78</strain>
    </source>
</reference>
<dbReference type="Pfam" id="PF13966">
    <property type="entry name" value="zf-RVT"/>
    <property type="match status" value="1"/>
</dbReference>
<reference evidence="2" key="3">
    <citation type="journal article" date="2017" name="Nature">
        <title>Genome sequence of the progenitor of the wheat D genome Aegilops tauschii.</title>
        <authorList>
            <person name="Luo M.C."/>
            <person name="Gu Y.Q."/>
            <person name="Puiu D."/>
            <person name="Wang H."/>
            <person name="Twardziok S.O."/>
            <person name="Deal K.R."/>
            <person name="Huo N."/>
            <person name="Zhu T."/>
            <person name="Wang L."/>
            <person name="Wang Y."/>
            <person name="McGuire P.E."/>
            <person name="Liu S."/>
            <person name="Long H."/>
            <person name="Ramasamy R.K."/>
            <person name="Rodriguez J.C."/>
            <person name="Van S.L."/>
            <person name="Yuan L."/>
            <person name="Wang Z."/>
            <person name="Xia Z."/>
            <person name="Xiao L."/>
            <person name="Anderson O.D."/>
            <person name="Ouyang S."/>
            <person name="Liang Y."/>
            <person name="Zimin A.V."/>
            <person name="Pertea G."/>
            <person name="Qi P."/>
            <person name="Bennetzen J.L."/>
            <person name="Dai X."/>
            <person name="Dawson M.W."/>
            <person name="Muller H.G."/>
            <person name="Kugler K."/>
            <person name="Rivarola-Duarte L."/>
            <person name="Spannagl M."/>
            <person name="Mayer K.F.X."/>
            <person name="Lu F.H."/>
            <person name="Bevan M.W."/>
            <person name="Leroy P."/>
            <person name="Li P."/>
            <person name="You F.M."/>
            <person name="Sun Q."/>
            <person name="Liu Z."/>
            <person name="Lyons E."/>
            <person name="Wicker T."/>
            <person name="Salzberg S.L."/>
            <person name="Devos K.M."/>
            <person name="Dvorak J."/>
        </authorList>
    </citation>
    <scope>NUCLEOTIDE SEQUENCE [LARGE SCALE GENOMIC DNA]</scope>
    <source>
        <strain evidence="2">cv. AL8/78</strain>
    </source>
</reference>
<protein>
    <recommendedName>
        <fullName evidence="1">Reverse transcriptase zinc-binding domain-containing protein</fullName>
    </recommendedName>
</protein>
<accession>A0A452XY77</accession>
<reference evidence="2" key="4">
    <citation type="submission" date="2019-03" db="UniProtKB">
        <authorList>
            <consortium name="EnsemblPlants"/>
        </authorList>
    </citation>
    <scope>IDENTIFICATION</scope>
</reference>
<reference evidence="2" key="5">
    <citation type="journal article" date="2021" name="G3 (Bethesda)">
        <title>Aegilops tauschii genome assembly Aet v5.0 features greater sequence contiguity and improved annotation.</title>
        <authorList>
            <person name="Wang L."/>
            <person name="Zhu T."/>
            <person name="Rodriguez J.C."/>
            <person name="Deal K.R."/>
            <person name="Dubcovsky J."/>
            <person name="McGuire P.E."/>
            <person name="Lux T."/>
            <person name="Spannagl M."/>
            <person name="Mayer K.F.X."/>
            <person name="Baldrich P."/>
            <person name="Meyers B.C."/>
            <person name="Huo N."/>
            <person name="Gu Y.Q."/>
            <person name="Zhou H."/>
            <person name="Devos K.M."/>
            <person name="Bennetzen J.L."/>
            <person name="Unver T."/>
            <person name="Budak H."/>
            <person name="Gulick P.J."/>
            <person name="Galiba G."/>
            <person name="Kalapos B."/>
            <person name="Nelson D.R."/>
            <person name="Li P."/>
            <person name="You F.M."/>
            <person name="Luo M.C."/>
            <person name="Dvorak J."/>
        </authorList>
    </citation>
    <scope>NUCLEOTIDE SEQUENCE [LARGE SCALE GENOMIC DNA]</scope>
    <source>
        <strain evidence="2">cv. AL8/78</strain>
    </source>
</reference>
<dbReference type="PANTHER" id="PTHR33116:SF86">
    <property type="entry name" value="REVERSE TRANSCRIPTASE DOMAIN-CONTAINING PROTEIN"/>
    <property type="match status" value="1"/>
</dbReference>
<dbReference type="EnsemblPlants" id="AET1Gv20211400.1">
    <property type="protein sequence ID" value="AET1Gv20211400.1"/>
    <property type="gene ID" value="AET1Gv20211400"/>
</dbReference>
<dbReference type="Gramene" id="AET1Gv20211400.1">
    <property type="protein sequence ID" value="AET1Gv20211400.1"/>
    <property type="gene ID" value="AET1Gv20211400"/>
</dbReference>
<feature type="domain" description="Reverse transcriptase zinc-binding" evidence="1">
    <location>
        <begin position="169"/>
        <end position="269"/>
    </location>
</feature>
<evidence type="ECO:0000259" key="1">
    <source>
        <dbReference type="Pfam" id="PF13966"/>
    </source>
</evidence>
<name>A0A452XY77_AEGTS</name>